<dbReference type="EC" id="1.11.1.7" evidence="5"/>
<keyword evidence="5" id="KW-0560">Oxidoreductase</keyword>
<protein>
    <submittedName>
        <fullName evidence="5">Heme peroxidase with hemolysin-type calcium-binding domain</fullName>
        <ecNumber evidence="5">1.11.1.7</ecNumber>
        <ecNumber evidence="5">1.11.1.8</ecNumber>
    </submittedName>
</protein>
<dbReference type="SUPFAM" id="SSF51120">
    <property type="entry name" value="beta-Roll"/>
    <property type="match status" value="7"/>
</dbReference>
<dbReference type="GO" id="GO:0005509">
    <property type="term" value="F:calcium ion binding"/>
    <property type="evidence" value="ECO:0007669"/>
    <property type="project" value="InterPro"/>
</dbReference>
<proteinExistence type="predicted"/>
<keyword evidence="2" id="KW-0964">Secreted</keyword>
<dbReference type="EMBL" id="FP103042">
    <property type="protein sequence ID" value="CAX23932.1"/>
    <property type="molecule type" value="Genomic_DNA"/>
</dbReference>
<comment type="subcellular location">
    <subcellularLocation>
        <location evidence="1">Secreted</location>
    </subcellularLocation>
</comment>
<feature type="region of interest" description="Disordered" evidence="4">
    <location>
        <begin position="1935"/>
        <end position="1985"/>
    </location>
</feature>
<feature type="region of interest" description="Disordered" evidence="4">
    <location>
        <begin position="3214"/>
        <end position="3323"/>
    </location>
</feature>
<organism evidence="5 6">
    <name type="scientific">Methylorubrum extorquens (strain DSM 6343 / CIP 106787 / DM4)</name>
    <name type="common">Methylobacterium extorquens</name>
    <dbReference type="NCBI Taxonomy" id="661410"/>
    <lineage>
        <taxon>Bacteria</taxon>
        <taxon>Pseudomonadati</taxon>
        <taxon>Pseudomonadota</taxon>
        <taxon>Alphaproteobacteria</taxon>
        <taxon>Hyphomicrobiales</taxon>
        <taxon>Methylobacteriaceae</taxon>
        <taxon>Methylorubrum</taxon>
    </lineage>
</organism>
<evidence type="ECO:0000256" key="3">
    <source>
        <dbReference type="ARBA" id="ARBA00023180"/>
    </source>
</evidence>
<dbReference type="Gene3D" id="2.150.10.10">
    <property type="entry name" value="Serralysin-like metalloprotease, C-terminal"/>
    <property type="match status" value="8"/>
</dbReference>
<feature type="compositionally biased region" description="Low complexity" evidence="4">
    <location>
        <begin position="1962"/>
        <end position="1971"/>
    </location>
</feature>
<feature type="compositionally biased region" description="Acidic residues" evidence="4">
    <location>
        <begin position="3276"/>
        <end position="3286"/>
    </location>
</feature>
<gene>
    <name evidence="5" type="ORF">METD_I2330</name>
</gene>
<dbReference type="Proteomes" id="UP000008070">
    <property type="component" value="Chromosome"/>
</dbReference>
<keyword evidence="5" id="KW-0575">Peroxidase</keyword>
<dbReference type="GO" id="GO:0004447">
    <property type="term" value="F:iodide peroxidase activity"/>
    <property type="evidence" value="ECO:0007669"/>
    <property type="project" value="UniProtKB-EC"/>
</dbReference>
<dbReference type="EC" id="1.11.1.8" evidence="5"/>
<dbReference type="GO" id="GO:0140825">
    <property type="term" value="F:lactoperoxidase activity"/>
    <property type="evidence" value="ECO:0007669"/>
    <property type="project" value="UniProtKB-EC"/>
</dbReference>
<dbReference type="Pfam" id="PF00353">
    <property type="entry name" value="HemolysinCabind"/>
    <property type="match status" value="14"/>
</dbReference>
<dbReference type="PANTHER" id="PTHR11475:SF4">
    <property type="entry name" value="CHORION PEROXIDASE"/>
    <property type="match status" value="1"/>
</dbReference>
<feature type="compositionally biased region" description="Acidic residues" evidence="4">
    <location>
        <begin position="3214"/>
        <end position="3247"/>
    </location>
</feature>
<evidence type="ECO:0000313" key="6">
    <source>
        <dbReference type="Proteomes" id="UP000008070"/>
    </source>
</evidence>
<dbReference type="GO" id="GO:0005576">
    <property type="term" value="C:extracellular region"/>
    <property type="evidence" value="ECO:0007669"/>
    <property type="project" value="UniProtKB-SubCell"/>
</dbReference>
<dbReference type="InterPro" id="IPR011049">
    <property type="entry name" value="Serralysin-like_metalloprot_C"/>
</dbReference>
<dbReference type="GO" id="GO:0006979">
    <property type="term" value="P:response to oxidative stress"/>
    <property type="evidence" value="ECO:0007669"/>
    <property type="project" value="InterPro"/>
</dbReference>
<dbReference type="HOGENOM" id="CLU_000493_0_0_5"/>
<dbReference type="PRINTS" id="PR00313">
    <property type="entry name" value="CABNDNGRPT"/>
</dbReference>
<dbReference type="InterPro" id="IPR019791">
    <property type="entry name" value="Haem_peroxidase_animal"/>
</dbReference>
<evidence type="ECO:0000256" key="1">
    <source>
        <dbReference type="ARBA" id="ARBA00004613"/>
    </source>
</evidence>
<dbReference type="InterPro" id="IPR054720">
    <property type="entry name" value="HpiC1"/>
</dbReference>
<dbReference type="InterPro" id="IPR018511">
    <property type="entry name" value="Hemolysin-typ_Ca-bd_CS"/>
</dbReference>
<accession>C7CGY0</accession>
<dbReference type="Pfam" id="PF03098">
    <property type="entry name" value="An_peroxidase"/>
    <property type="match status" value="5"/>
</dbReference>
<dbReference type="Gene3D" id="1.10.640.10">
    <property type="entry name" value="Haem peroxidase domain superfamily, animal type"/>
    <property type="match status" value="2"/>
</dbReference>
<name>C7CGY0_METED</name>
<keyword evidence="3" id="KW-0325">Glycoprotein</keyword>
<dbReference type="PROSITE" id="PS50292">
    <property type="entry name" value="PEROXIDASE_3"/>
    <property type="match status" value="2"/>
</dbReference>
<evidence type="ECO:0000256" key="2">
    <source>
        <dbReference type="ARBA" id="ARBA00022525"/>
    </source>
</evidence>
<dbReference type="Pfam" id="PF22825">
    <property type="entry name" value="HpiC1-like"/>
    <property type="match status" value="1"/>
</dbReference>
<dbReference type="PROSITE" id="PS00330">
    <property type="entry name" value="HEMOLYSIN_CALCIUM"/>
    <property type="match status" value="1"/>
</dbReference>
<dbReference type="SUPFAM" id="SSF48113">
    <property type="entry name" value="Heme-dependent peroxidases"/>
    <property type="match status" value="2"/>
</dbReference>
<dbReference type="GO" id="GO:0020037">
    <property type="term" value="F:heme binding"/>
    <property type="evidence" value="ECO:0007669"/>
    <property type="project" value="InterPro"/>
</dbReference>
<dbReference type="InterPro" id="IPR010255">
    <property type="entry name" value="Haem_peroxidase_sf"/>
</dbReference>
<dbReference type="InterPro" id="IPR001343">
    <property type="entry name" value="Hemolysn_Ca-bd"/>
</dbReference>
<evidence type="ECO:0000256" key="4">
    <source>
        <dbReference type="SAM" id="MobiDB-lite"/>
    </source>
</evidence>
<dbReference type="InterPro" id="IPR037120">
    <property type="entry name" value="Haem_peroxidase_sf_animal"/>
</dbReference>
<dbReference type="CDD" id="cd09821">
    <property type="entry name" value="An_peroxidase_bacterial_2"/>
    <property type="match status" value="1"/>
</dbReference>
<sequence>MLWPVWRPPRGQGALRPSPGRLMLACVRIWEVAMAVKLNLQDLTFILKQIKIAEAHASGIKLTELRLDAAGTLLTDRGLYDATGNWLGDAAAPKAIADPHVPYGLRTVDGTYNNLVPGRETWGSSGQPMPQLFEPTYLNDADGDTMALGPGAPVITNTNYGLPGSVADADPRIISNLVVDATLDNPAAIAAALRIAGSENVIADQRAITAAHEALKAAQAANPAGDHAVLQSNLDALLEQTGVTVTNGSIDVLNVSPDEGLSKPFNAWMTFFGQFFDHGLDLISKGGNGTVYVPLAADDPLVLGQDGLAGTADDLAPHLRFMTLTRAAQVEGSQRNVTTPFVDQNQTYTSNASHQVFLREYALVDGRPVATGRLLGGADGGLATWADVKFQARTILGIELTDADVSAVPQLLVDAYGEFVRSANGLPQVMVGVGPGGQAVYASGSLAEPLKLSAIQLPVGTVLVGPNGAQNVIEAGETVAAARTFNAFLDDIAHNAVPVAVNGVLRPDADALTGNAVQMNPQTGRNLEYDNELLDRHFVTGDGRGNENIGLTAVHHIFHSEHNRQIDAHKLTILQSGDLAFINDWLATDIAALPGNFAQMTALGQLAYANTLSWDGERLFQAARFATEMQYQHLVFEEFARKIQPLVDPFVFNPVTEIDPSIFAEFANTVYRFGHSMLTENMPRLGPDGQALDAGLGLIDAFLNPLAFDNDGGLSHDESAAAIMRGMTIERGSEIDEFVVGALRNNLLGLPLDLAAINIARGRDTGTPTLNEARAQLYAATGSTFLTPYTSWVEMAANLKNPLSVVNFIAAYGTHGTVVAATTLAAKRDAAMALVFGGEGAPTDRLDYLNSRGSWAGRETGFGAVDLWIGGLAEKQMPFGGMLGSTFNAIFEAQMENLQDADRFYYLSRVQGQNFLNELEQNSFSKIMLANSSLSLPGPDGIRGTADDIVPRHIGVDAFADYDFELEVNAANQLDQNGAAPGRDPTGNDPVLEAMGLGKVVRDDPGTAADEGASGFNASVNALVRRYGADGSPTGALVDGSEDGVGGAGSPVTWADLEANAAKLGIALTQADMLDAPVLRIGADGRLAFAPGSSVPEAVAVTNGSFEGLALVAGQEGVILDGNGNYTTTNPAGWTIAGGVGGLFAPADAVVDPAGRDGANVVWLRGGATLSQEGGTTLQAGVGYTYSFKVGDRTDFTWPGAEARLVAVGGANPVTLGTLTLTEPADGQWGTFTLATGVVPAALAGLQLRLEIRNTGSGDAQILVDDIELVRTAPAYRSDLTPAQTPGYDPAADPFLRDGAGNVLRTGQSIASPAADLDATVVDPAALNQPFATGHYLRFTGGEHVLVGGTDGNDTIITDFGDDGIWGDAGDDRIEAGAGVDLVNGGAGDDIITDSGDTGDFLKGEDGNDVIANSNGIDILMGGRGKDAIFVGVDATEVFAGEGDDFVIGGDDADLLMGNEGDDWMEGGGGFDTTAGDNSELFFNSAIKGHDVMFAGGDEHDFDGESGDDIMVQGESVMRNEGMFGFDWAIYKGNQIAANADMRIPIFTTEEADILRNRFDKTEGLSGWRLNDTLIGDDRTAAANADAEAPAGAPITAANEGVFFNDGLDAAGIARIAGLDQIVSLASGQQFFEAGNILLGGAGSDTLQGNGGNDILDGDRWLNVRISIRNPADAGQEMATADSLKHVFDDSAANQARGWAGKSLFELMIDRVISPTQLAIVREVITTGATAADVDTAVFNDIRANYTITRAANGTLTVTHTTLTNPTVDDGTDTLRNIEKLRFADGTADVALVLNQPFDSLTIRPFDADGDDSSTLVATLVNRVNATTRPVTLQWQVLADNGQWRNVTGADGQVTNGGTFFTPTGATGVEIRVVANWTSTVAGNTGLQQTASVQSAFVGTAAAEDIAGSSSPNVILGRDGDDDIEGDVGNDAIYAGSGDDRVDGGEGDDTLLGNDGADTLIGRTGNNTLDGGNDDDQLSGGHGNDRLIGGAGTDTAIYSGPIAAYSFERNAQGEVVVSDNLGAEGDGVDTLTTIEQIQMGNDLTPYTLVANGTAAVDIVVGTAGNNTLSGGAGNDLVFAGAGNDNVLWRTGDGRDFVDGGAGTDSFRIMNGTGPVQQLTLAQARAQFANLSFRDDTQTVVVRNGIVIAELKNVEQVAVNTVATGAPVVTDPTPTNGLVSPTEGQPLGALVAAIQDADGLGTFSLRWQQSGDNGQTWTDIAGNAAGTLNYTPGQAQVGDVLRLRVSFTDGAGNPEELFSAPTGVVGDSFTGTALNRTFNGTAGDDIANGADTALFGIQPNDTMNGGAGNDILNGRGGNDTFIQVSTDGRDRVDGGAGTDTYQLNGAAGPETFRIYSRSAWLQVAGNTEAQLAASTEIVITRNGTGAAAIVAELDNVEEIRVNTLQVTSPGGQNGGANGGDTIQVIGSFTGTSLNFNTITIDGSSGDDTVDMAALTSAHRIVFRSNGGHDTIVGTLRPQDVIELPAGSNRADYVATAGANGMTTLSNGSHTITFSAAGGMPRITVDAGADGGDGEGVTGAFAYTAADIDGLEALVRGQRPDNAGDDDVPTGYRELSGHGNNLDHPTWGSADQAFIRLTQARYGETDANGNRAINPIFDGLDARTISNILGTQEAGLPKAGNDANIFFMAMGQYIDHGLDFLPKGGNGSIVIGAPGGGAPGSNNPADLTRGTVMAVDANGVPQHKNQTSPYIDQNQAYGSNALVGQFLRESDGAQGVGMRLLAGAPDPSNPAFNLLPTLRELVNHHWQADTIFAGPDGPISFRTYYTNFALSEGVTGTLFNTETGAFDPQVLTKLVGNFMGSGHPLLLDTNPFISVLDHFVAGDGRANENFALTSIHTVWARNHNYHVEKLLESGFEGTPEQVFQAAKMVNEAEYQRVVFDEYLETLIGGLRSDGTHGFEAYDPSVDVAISHEFAAAVFRFGHSLIGQTLNVKGADGETVPVSLFDAFLNPSNDPSVFTAPLPPGYVPQPGYAQYGVGGIIGGTIEQAAEDVDFNIVDAVRNDLVRIRADLFAFNVARGWDVGLGTLNQVRADLAASTNPYIRDAVGFAGGDLSPYASWEDFQARNGLSDAVIAQFRQAYPDLVLAAADIAAFRAINGDIAIAMQADGTGVVKGIDRLDLWVGGLAEKHINNGVVGQTFWVVLHEQFDRLQDGDRFYYLERFDNFDFYENVVDGQGFSDIVARNTGLTVLPEHIFELSDEDGPGTEPGDDDDDGDTDPVGGDPDEDEDGPTDPVGGGGNAGGDEDEDDGVTDPVGGGDDPGDDEDDGQGDGDGTTDPVGGSDGDEDGPGTGPGTTPPVNHAPGVIAGGANGDVLNGTAGADTILGLDGDDNILAGGGADVVRAGAGNDFVDAGEGRDVVFAGDGDDDVLSGGGADMVYGDGGNDRILAGAGNDLVTAGAGRDTVIGGEGDDLFVAETGDGDDTYWGDEMGGGLGSDTLDMSAITANIAVNLGTGLAGRGSATSTQSGRDVLWGVENVVTGSGNDDITASDAANVMDGGEGNDTYRFGSAAAANGDTIEGFRPGDKIDLSAIDADAGQAGNQAFTLATGAAFTGVGQLLVTQETRDDGDYVVVQGNTAGDASPEFKLAIKGNTAPTAADFTL</sequence>
<dbReference type="PANTHER" id="PTHR11475">
    <property type="entry name" value="OXIDASE/PEROXIDASE"/>
    <property type="match status" value="1"/>
</dbReference>
<dbReference type="KEGG" id="mdi:METDI2330"/>
<evidence type="ECO:0000313" key="5">
    <source>
        <dbReference type="EMBL" id="CAX23932.1"/>
    </source>
</evidence>
<reference evidence="6" key="1">
    <citation type="journal article" date="2009" name="PLoS ONE">
        <title>Methylobacterium genome sequences: a reference blueprint to investigate microbial metabolism of C1 compounds from natural and industrial sources.</title>
        <authorList>
            <person name="Vuilleumier S."/>
            <person name="Chistoserdova L."/>
            <person name="Lee M.-C."/>
            <person name="Bringel F."/>
            <person name="Lajus A."/>
            <person name="Zhou Y."/>
            <person name="Gourion B."/>
            <person name="Barbe V."/>
            <person name="Chang J."/>
            <person name="Cruveiller S."/>
            <person name="Dossat C."/>
            <person name="Gillett W."/>
            <person name="Gruffaz C."/>
            <person name="Haugen E."/>
            <person name="Hourcade E."/>
            <person name="Levy R."/>
            <person name="Mangenot S."/>
            <person name="Muller E."/>
            <person name="Nadalig T."/>
            <person name="Pagni M."/>
            <person name="Penny C."/>
            <person name="Peyraud R."/>
            <person name="Robinson D.G."/>
            <person name="Roche D."/>
            <person name="Rouy Z."/>
            <person name="Saenampechek C."/>
            <person name="Salvignol G."/>
            <person name="Vallenet D."/>
            <person name="Wu Z."/>
            <person name="Marx C.J."/>
            <person name="Vorholt J.A."/>
            <person name="Olson M.V."/>
            <person name="Kaul R."/>
            <person name="Weissenbach J."/>
            <person name="Medigue C."/>
            <person name="Lidstrom M.E."/>
        </authorList>
    </citation>
    <scope>NUCLEOTIDE SEQUENCE [LARGE SCALE GENOMIC DNA]</scope>
    <source>
        <strain evidence="6">DSM 6343 / CIP 106787 / DM4</strain>
    </source>
</reference>